<proteinExistence type="predicted"/>
<sequence>MSNGSISWRTGRRGDILKLHGMGRKGIDTLEQALAERGLSFKKAEA</sequence>
<dbReference type="Gene3D" id="1.10.150.20">
    <property type="entry name" value="5' to 3' exonuclease, C-terminal subdomain"/>
    <property type="match status" value="1"/>
</dbReference>
<comment type="caution">
    <text evidence="1">The sequence shown here is derived from an EMBL/GenBank/DDBJ whole genome shotgun (WGS) entry which is preliminary data.</text>
</comment>
<protein>
    <recommendedName>
        <fullName evidence="3">DNA-binding protein</fullName>
    </recommendedName>
</protein>
<evidence type="ECO:0008006" key="3">
    <source>
        <dbReference type="Google" id="ProtNLM"/>
    </source>
</evidence>
<accession>A0A9X4KIH6</accession>
<dbReference type="Proteomes" id="UP001153387">
    <property type="component" value="Unassembled WGS sequence"/>
</dbReference>
<reference evidence="1 2" key="1">
    <citation type="submission" date="2022-10" db="EMBL/GenBank/DDBJ databases">
        <title>Comparative genomic analysis of Cohnella hashimotonis sp. nov., isolated from the International Space Station.</title>
        <authorList>
            <person name="Simpson A."/>
            <person name="Venkateswaran K."/>
        </authorList>
    </citation>
    <scope>NUCLEOTIDE SEQUENCE [LARGE SCALE GENOMIC DNA]</scope>
    <source>
        <strain evidence="1 2">DSM 18997</strain>
    </source>
</reference>
<evidence type="ECO:0000313" key="2">
    <source>
        <dbReference type="Proteomes" id="UP001153387"/>
    </source>
</evidence>
<name>A0A9X4KIH6_9BACL</name>
<dbReference type="EMBL" id="JAPDHZ010000003">
    <property type="protein sequence ID" value="MDG0792626.1"/>
    <property type="molecule type" value="Genomic_DNA"/>
</dbReference>
<gene>
    <name evidence="1" type="ORF">OMP38_18380</name>
</gene>
<dbReference type="RefSeq" id="WP_277566403.1">
    <property type="nucleotide sequence ID" value="NZ_JAPDHZ010000003.1"/>
</dbReference>
<organism evidence="1 2">
    <name type="scientific">Cohnella ginsengisoli</name>
    <dbReference type="NCBI Taxonomy" id="425004"/>
    <lineage>
        <taxon>Bacteria</taxon>
        <taxon>Bacillati</taxon>
        <taxon>Bacillota</taxon>
        <taxon>Bacilli</taxon>
        <taxon>Bacillales</taxon>
        <taxon>Paenibacillaceae</taxon>
        <taxon>Cohnella</taxon>
    </lineage>
</organism>
<keyword evidence="2" id="KW-1185">Reference proteome</keyword>
<evidence type="ECO:0000313" key="1">
    <source>
        <dbReference type="EMBL" id="MDG0792626.1"/>
    </source>
</evidence>
<dbReference type="AlphaFoldDB" id="A0A9X4KIH6"/>